<dbReference type="Pfam" id="PF13041">
    <property type="entry name" value="PPR_2"/>
    <property type="match status" value="2"/>
</dbReference>
<dbReference type="Gene3D" id="1.25.40.10">
    <property type="entry name" value="Tetratricopeptide repeat domain"/>
    <property type="match status" value="3"/>
</dbReference>
<dbReference type="InterPro" id="IPR051114">
    <property type="entry name" value="Mito_RNA_Proc_CCM1"/>
</dbReference>
<dbReference type="EMBL" id="JANBPY010000501">
    <property type="protein sequence ID" value="KAJ1966555.1"/>
    <property type="molecule type" value="Genomic_DNA"/>
</dbReference>
<dbReference type="InterPro" id="IPR002885">
    <property type="entry name" value="PPR_rpt"/>
</dbReference>
<evidence type="ECO:0000313" key="4">
    <source>
        <dbReference type="Proteomes" id="UP001150925"/>
    </source>
</evidence>
<evidence type="ECO:0008006" key="5">
    <source>
        <dbReference type="Google" id="ProtNLM"/>
    </source>
</evidence>
<keyword evidence="4" id="KW-1185">Reference proteome</keyword>
<gene>
    <name evidence="3" type="ORF">IWQ62_002397</name>
</gene>
<evidence type="ECO:0000313" key="3">
    <source>
        <dbReference type="EMBL" id="KAJ1966555.1"/>
    </source>
</evidence>
<dbReference type="GO" id="GO:0003729">
    <property type="term" value="F:mRNA binding"/>
    <property type="evidence" value="ECO:0007669"/>
    <property type="project" value="TreeGrafter"/>
</dbReference>
<protein>
    <recommendedName>
        <fullName evidence="5">Pentatricopeptide repeat-containing protein</fullName>
    </recommendedName>
</protein>
<accession>A0A9W8E2Q8</accession>
<dbReference type="InterPro" id="IPR011990">
    <property type="entry name" value="TPR-like_helical_dom_sf"/>
</dbReference>
<evidence type="ECO:0000256" key="2">
    <source>
        <dbReference type="SAM" id="MobiDB-lite"/>
    </source>
</evidence>
<feature type="repeat" description="PPR" evidence="1">
    <location>
        <begin position="725"/>
        <end position="759"/>
    </location>
</feature>
<organism evidence="3 4">
    <name type="scientific">Dispira parvispora</name>
    <dbReference type="NCBI Taxonomy" id="1520584"/>
    <lineage>
        <taxon>Eukaryota</taxon>
        <taxon>Fungi</taxon>
        <taxon>Fungi incertae sedis</taxon>
        <taxon>Zoopagomycota</taxon>
        <taxon>Kickxellomycotina</taxon>
        <taxon>Dimargaritomycetes</taxon>
        <taxon>Dimargaritales</taxon>
        <taxon>Dimargaritaceae</taxon>
        <taxon>Dispira</taxon>
    </lineage>
</organism>
<comment type="caution">
    <text evidence="3">The sequence shown here is derived from an EMBL/GenBank/DDBJ whole genome shotgun (WGS) entry which is preliminary data.</text>
</comment>
<feature type="repeat" description="PPR" evidence="1">
    <location>
        <begin position="441"/>
        <end position="475"/>
    </location>
</feature>
<feature type="compositionally biased region" description="Polar residues" evidence="2">
    <location>
        <begin position="622"/>
        <end position="632"/>
    </location>
</feature>
<dbReference type="PROSITE" id="PS51375">
    <property type="entry name" value="PPR"/>
    <property type="match status" value="2"/>
</dbReference>
<dbReference type="OrthoDB" id="185373at2759"/>
<dbReference type="PANTHER" id="PTHR47934:SF6">
    <property type="entry name" value="MITOCHONDRIAL GROUP I INTRON SPLICING FACTOR CCM1-RELATED"/>
    <property type="match status" value="1"/>
</dbReference>
<dbReference type="GO" id="GO:0006396">
    <property type="term" value="P:RNA processing"/>
    <property type="evidence" value="ECO:0007669"/>
    <property type="project" value="TreeGrafter"/>
</dbReference>
<feature type="region of interest" description="Disordered" evidence="2">
    <location>
        <begin position="91"/>
        <end position="117"/>
    </location>
</feature>
<feature type="compositionally biased region" description="Polar residues" evidence="2">
    <location>
        <begin position="100"/>
        <end position="111"/>
    </location>
</feature>
<name>A0A9W8E2Q8_9FUNG</name>
<dbReference type="Pfam" id="PF01535">
    <property type="entry name" value="PPR"/>
    <property type="match status" value="1"/>
</dbReference>
<dbReference type="PANTHER" id="PTHR47934">
    <property type="entry name" value="PENTATRICOPEPTIDE REPEAT-CONTAINING PROTEIN PET309, MITOCHONDRIAL"/>
    <property type="match status" value="1"/>
</dbReference>
<proteinExistence type="predicted"/>
<dbReference type="Proteomes" id="UP001150925">
    <property type="component" value="Unassembled WGS sequence"/>
</dbReference>
<dbReference type="GO" id="GO:0005739">
    <property type="term" value="C:mitochondrion"/>
    <property type="evidence" value="ECO:0007669"/>
    <property type="project" value="TreeGrafter"/>
</dbReference>
<dbReference type="AlphaFoldDB" id="A0A9W8E2Q8"/>
<dbReference type="GO" id="GO:0007005">
    <property type="term" value="P:mitochondrion organization"/>
    <property type="evidence" value="ECO:0007669"/>
    <property type="project" value="TreeGrafter"/>
</dbReference>
<evidence type="ECO:0000256" key="1">
    <source>
        <dbReference type="PROSITE-ProRule" id="PRU00708"/>
    </source>
</evidence>
<sequence>MTGPPLGPVNPWPIIQQFLTHQRLLRRPNAREVLGIFQNLANVTGHNQSQKITETLAYCQRQRLFPEVAVEFNPARLPNSWTPQSTVRIPHPTAPPAENVANSSLASTSETGHGETVRSSLLRHAQIRHQWQVELQLPATVAAHYSLIRAHQGVLYLKRTLGLQSETLVRGLDYTPRTADYLLTMAIRYHDLPLALNFLYNIVSKGGRPTDPVLGYLWRSIQRHDQLYTLLTAPTRGDPPDPLTAADLDAYSTVGVHDDKSLDSHPCSIPSYLWDRTCYVYQLAMQPWLSPPSPQLARPEHASDATRVSVPKVPVPVTTATPPSTAIQVLDQLLLVSNIDHIRDTLTDLVHHFSYHIHPPFLNGALHTLCQYRQVQLARKIFTSYLAKIYLQNDPTPPRPGRRRSTIRGAATKQGMPGQFPYTEAYQLFRHGHPGYPPPVDRRLFNTILGAWLQRRRLGEAIQILILMRRCGISPGIDTWNILIKGLFALHRPEYVVDIWQHLKPLTTDRTEPVPDQMSLRGNRKWRVFKWMGPPLPPSPETYQLLLNGFGQVGKLGDMLDVYHQLEADPNVEPTRQHFSTLLIYLNRHGNLDDVLQRLHHLVEGLPVDRVAPQYGLEKPTSPKNGKETSVANDAKALGSTRTVLYPTTAVFNDLIQSLGASRQFDLALQVFEGLCTAWEREPTASLQPHHSGRVDLKPGVIPHGSSDNPQWRSAATLATVRQPNIVTYNNLIALFLRHGEDGKAHRILELIQRGTILPTAATYTLFIRSYLQRGWVTRAQDMWHDMVDRHNINPSVSALNAFLVYYEARVRRVTQGGDKVVTDSNVKTALEWYDRFAYYSLVPSPLTINVMAALCVKIHRWPLLSELLQLALRTTYRVPVPILTDALETLVKESAFPTADYVYRNFYRLTRRHPSPQLVHLAKIHRIAA</sequence>
<feature type="region of interest" description="Disordered" evidence="2">
    <location>
        <begin position="614"/>
        <end position="634"/>
    </location>
</feature>
<reference evidence="3" key="1">
    <citation type="submission" date="2022-07" db="EMBL/GenBank/DDBJ databases">
        <title>Phylogenomic reconstructions and comparative analyses of Kickxellomycotina fungi.</title>
        <authorList>
            <person name="Reynolds N.K."/>
            <person name="Stajich J.E."/>
            <person name="Barry K."/>
            <person name="Grigoriev I.V."/>
            <person name="Crous P."/>
            <person name="Smith M.E."/>
        </authorList>
    </citation>
    <scope>NUCLEOTIDE SEQUENCE</scope>
    <source>
        <strain evidence="3">RSA 1196</strain>
    </source>
</reference>